<keyword evidence="2" id="KW-1185">Reference proteome</keyword>
<evidence type="ECO:0000313" key="2">
    <source>
        <dbReference type="Proteomes" id="UP000275281"/>
    </source>
</evidence>
<dbReference type="Pfam" id="PF13583">
    <property type="entry name" value="Reprolysin_4"/>
    <property type="match status" value="1"/>
</dbReference>
<dbReference type="InterPro" id="IPR013783">
    <property type="entry name" value="Ig-like_fold"/>
</dbReference>
<dbReference type="AlphaFoldDB" id="A0A3N5Y398"/>
<dbReference type="Gene3D" id="2.60.40.10">
    <property type="entry name" value="Immunoglobulins"/>
    <property type="match status" value="1"/>
</dbReference>
<proteinExistence type="predicted"/>
<dbReference type="EMBL" id="RPOK01000002">
    <property type="protein sequence ID" value="RPJ67236.1"/>
    <property type="molecule type" value="Genomic_DNA"/>
</dbReference>
<dbReference type="Proteomes" id="UP000275281">
    <property type="component" value="Unassembled WGS sequence"/>
</dbReference>
<sequence>MKRIAIITLLVVGHLMIKVAASEWTLMGEAKTTSDTQIQSARYTLDLARLTQHKLASGLQINVPTPDGTLLSFQLTENNLLPISIKQRYPALRAYDGVSLDGSSQGKFTFSHGQFNAMFQYDGKWVYIDPHGMDEGYKVYFRQPRPRVFSDAIKQTYLYQQPTANASPRLSKGQTTDIRTFRLAVSATGEYTNFHEGKDNAVAEVAVAINRVNQIYNRDLGVNFTLIDNYDQLIFDDPDTDPFNNDVDDGELNIEVTNNAVGSDSYDIGHVFNTAPGGLAALASVCTSFKADGITGLSNPVNDAFYVDYVAHEIGHQMGANHSFNGTSGGCEGNRASAWAYEPGSGATIMSYAALCAGENIEDNFPDASTYDYFHISSVVQIRDTLESASCGTTSVSSNVPPVVDAGPDYTLPANTPFELRGIASDADGDSLQFSWEQYDLGTETASASDVSTDDGSRPIIRNYALSASPNRTVPKIDDLLSGTSTFGEILPATTRRLTFRFVARDGQGALSFDETQLLISDTGSAFSITSPNTGTFVANSISTVFWETAGTNMAPINCANVDILFSADGGYTFPLTLVAATENDGSEDIIWPDTATDKVRLKVACTNNLFFDVSDANLAVAIEAITAPVISGQRELTVDEDTAISIVKQDLTISAGDTDDLTLTVSDGDNYTVNNNTITPNNNFSGALSASVTATNSAGTSPPFLLLIDVRPVNDAPVINGVATNLSINNTQTLTLSLNNINYTDVDGDSVTLVVLAGENYSFNGLTITPNSGFTGTLNVNFEISDGELSDASSINIAVTAPPVPPTTPSSSGGGGSSPVSVLFILSIFALCRTRLEKVQ</sequence>
<evidence type="ECO:0000313" key="1">
    <source>
        <dbReference type="EMBL" id="RPJ67236.1"/>
    </source>
</evidence>
<dbReference type="OrthoDB" id="5242130at2"/>
<name>A0A3N5Y398_9ALTE</name>
<protein>
    <recommendedName>
        <fullName evidence="3">Peptidase M12B domain-containing protein</fullName>
    </recommendedName>
</protein>
<organism evidence="1 2">
    <name type="scientific">Alteromonas sediminis</name>
    <dbReference type="NCBI Taxonomy" id="2259342"/>
    <lineage>
        <taxon>Bacteria</taxon>
        <taxon>Pseudomonadati</taxon>
        <taxon>Pseudomonadota</taxon>
        <taxon>Gammaproteobacteria</taxon>
        <taxon>Alteromonadales</taxon>
        <taxon>Alteromonadaceae</taxon>
        <taxon>Alteromonas/Salinimonas group</taxon>
        <taxon>Alteromonas</taxon>
    </lineage>
</organism>
<dbReference type="InterPro" id="IPR024079">
    <property type="entry name" value="MetalloPept_cat_dom_sf"/>
</dbReference>
<dbReference type="GO" id="GO:0008237">
    <property type="term" value="F:metallopeptidase activity"/>
    <property type="evidence" value="ECO:0007669"/>
    <property type="project" value="InterPro"/>
</dbReference>
<gene>
    <name evidence="1" type="ORF">DRW07_06800</name>
</gene>
<dbReference type="RefSeq" id="WP_124027140.1">
    <property type="nucleotide sequence ID" value="NZ_JBHRSN010000015.1"/>
</dbReference>
<dbReference type="SUPFAM" id="SSF55486">
    <property type="entry name" value="Metalloproteases ('zincins'), catalytic domain"/>
    <property type="match status" value="1"/>
</dbReference>
<dbReference type="Pfam" id="PF17963">
    <property type="entry name" value="Big_9"/>
    <property type="match status" value="2"/>
</dbReference>
<comment type="caution">
    <text evidence="1">The sequence shown here is derived from an EMBL/GenBank/DDBJ whole genome shotgun (WGS) entry which is preliminary data.</text>
</comment>
<reference evidence="1 2" key="1">
    <citation type="submission" date="2018-11" db="EMBL/GenBank/DDBJ databases">
        <authorList>
            <person name="Ye M.-Q."/>
            <person name="Du Z.-J."/>
        </authorList>
    </citation>
    <scope>NUCLEOTIDE SEQUENCE [LARGE SCALE GENOMIC DNA]</scope>
    <source>
        <strain evidence="1 2">U0105</strain>
    </source>
</reference>
<evidence type="ECO:0008006" key="3">
    <source>
        <dbReference type="Google" id="ProtNLM"/>
    </source>
</evidence>
<dbReference type="Gene3D" id="3.40.390.10">
    <property type="entry name" value="Collagenase (Catalytic Domain)"/>
    <property type="match status" value="1"/>
</dbReference>
<accession>A0A3N5Y398</accession>